<gene>
    <name evidence="5" type="ORF">V6256_13745</name>
</gene>
<proteinExistence type="predicted"/>
<protein>
    <submittedName>
        <fullName evidence="5">BamA/TamA family outer membrane protein</fullName>
    </submittedName>
</protein>
<evidence type="ECO:0000313" key="6">
    <source>
        <dbReference type="Proteomes" id="UP001369082"/>
    </source>
</evidence>
<sequence>MKYRFIFAVYCFAATLPSIATEFNVEDLNRSEDKQNTWLVLPYVFSTDGMGLNAGAVLLLDGYIQPQMTMVFTAFAGEELDTQYGPNGSPDKARSTGGAYSISGYRPPFSDRLFISSLGSYAYYPNQRLYIDGSNDSKQNLDTSDTNSVSPLHTQGYNNWFNLNFSYVLPWGESKHKALPNIQLSRGLPVNRDDMGGGEVFTTGQTIVGTELFYTRWTADRFIESPALNTNGIRFFLEHDNTDYPHTPSRGYAFQATVSIDFGFGNSTQSWNSLEFDYQHYLALPNLSWTRQSVLALNAWTAYSPSWDNHRTLTPDGVLQKHQTPMWEGASLGGWDRMRAYDSNRFNDKAALYGAAEYRFIPKLNPMADQQWNPFPIDWFQFVFFAEVGRVSDRYNLSFFKGTKYDVGFSVRALAAKTPVRFDIAWGEEGSSMWVMLNQPF</sequence>
<comment type="caution">
    <text evidence="5">The sequence shown here is derived from an EMBL/GenBank/DDBJ whole genome shotgun (WGS) entry which is preliminary data.</text>
</comment>
<dbReference type="EMBL" id="JBAKAZ010000073">
    <property type="protein sequence ID" value="MEL0630673.1"/>
    <property type="molecule type" value="Genomic_DNA"/>
</dbReference>
<organism evidence="5 6">
    <name type="scientific">Psychromonas aquatilis</name>
    <dbReference type="NCBI Taxonomy" id="2005072"/>
    <lineage>
        <taxon>Bacteria</taxon>
        <taxon>Pseudomonadati</taxon>
        <taxon>Pseudomonadota</taxon>
        <taxon>Gammaproteobacteria</taxon>
        <taxon>Alteromonadales</taxon>
        <taxon>Psychromonadaceae</taxon>
        <taxon>Psychromonas</taxon>
    </lineage>
</organism>
<feature type="signal peptide" evidence="3">
    <location>
        <begin position="1"/>
        <end position="20"/>
    </location>
</feature>
<keyword evidence="3" id="KW-0732">Signal</keyword>
<dbReference type="Pfam" id="PF01103">
    <property type="entry name" value="Omp85"/>
    <property type="match status" value="1"/>
</dbReference>
<evidence type="ECO:0000256" key="3">
    <source>
        <dbReference type="SAM" id="SignalP"/>
    </source>
</evidence>
<dbReference type="Gene3D" id="2.40.160.50">
    <property type="entry name" value="membrane protein fhac: a member of the omp85/tpsb transporter family"/>
    <property type="match status" value="1"/>
</dbReference>
<dbReference type="RefSeq" id="WP_341598800.1">
    <property type="nucleotide sequence ID" value="NZ_JBAKAZ010000073.1"/>
</dbReference>
<reference evidence="5 6" key="1">
    <citation type="submission" date="2024-02" db="EMBL/GenBank/DDBJ databases">
        <title>Bacteria isolated from the canopy kelp, Nereocystis luetkeana.</title>
        <authorList>
            <person name="Pfister C.A."/>
            <person name="Younker I.T."/>
            <person name="Light S.H."/>
        </authorList>
    </citation>
    <scope>NUCLEOTIDE SEQUENCE [LARGE SCALE GENOMIC DNA]</scope>
    <source>
        <strain evidence="5 6">TI.1.05</strain>
    </source>
</reference>
<comment type="subcellular location">
    <subcellularLocation>
        <location evidence="1">Membrane</location>
    </subcellularLocation>
</comment>
<accession>A0ABU9GTL1</accession>
<keyword evidence="6" id="KW-1185">Reference proteome</keyword>
<dbReference type="Proteomes" id="UP001369082">
    <property type="component" value="Unassembled WGS sequence"/>
</dbReference>
<evidence type="ECO:0000259" key="4">
    <source>
        <dbReference type="Pfam" id="PF01103"/>
    </source>
</evidence>
<dbReference type="InterPro" id="IPR000184">
    <property type="entry name" value="Bac_surfAg_D15"/>
</dbReference>
<evidence type="ECO:0000256" key="1">
    <source>
        <dbReference type="ARBA" id="ARBA00004370"/>
    </source>
</evidence>
<name>A0ABU9GTL1_9GAMM</name>
<feature type="chain" id="PRO_5046867506" evidence="3">
    <location>
        <begin position="21"/>
        <end position="441"/>
    </location>
</feature>
<evidence type="ECO:0000313" key="5">
    <source>
        <dbReference type="EMBL" id="MEL0630673.1"/>
    </source>
</evidence>
<keyword evidence="2" id="KW-0472">Membrane</keyword>
<evidence type="ECO:0000256" key="2">
    <source>
        <dbReference type="ARBA" id="ARBA00023136"/>
    </source>
</evidence>
<feature type="domain" description="Bacterial surface antigen (D15)" evidence="4">
    <location>
        <begin position="228"/>
        <end position="426"/>
    </location>
</feature>